<dbReference type="RefSeq" id="WP_272088949.1">
    <property type="nucleotide sequence ID" value="NZ_JAQNDL010000003.1"/>
</dbReference>
<comment type="caution">
    <text evidence="1">The sequence shown here is derived from an EMBL/GenBank/DDBJ whole genome shotgun (WGS) entry which is preliminary data.</text>
</comment>
<protein>
    <recommendedName>
        <fullName evidence="3">Lipocalin-like domain-containing protein</fullName>
    </recommendedName>
</protein>
<sequence length="276" mass="29446">MTRLLSALILVVACSGGPSRPLAEEILGEWEVLCRTDKESTATCLGKENRGMYKTFLPAGKLVSGARTGISMDGTWTLTGDELVLAFEGGGMRIQESYRARIEDGRLVLWFPTREFGSVLGRVGAAFEPGASKQSAGGPTSHAIGGVAYTLALPPDYRLARDDNNRQEWSPSANTGFIVKLSISARSQTQVDGKWVTPPCNDYDDGGVSGSGNVIDGVERDTSIGTTVCLDGRDQALMCSAEHTRGYLEKAELDAALALCRSLVVEGGLDARRAPR</sequence>
<name>A0ABT5E3N8_9BACT</name>
<dbReference type="Proteomes" id="UP001221686">
    <property type="component" value="Unassembled WGS sequence"/>
</dbReference>
<organism evidence="1 2">
    <name type="scientific">Nannocystis bainbridge</name>
    <dbReference type="NCBI Taxonomy" id="2995303"/>
    <lineage>
        <taxon>Bacteria</taxon>
        <taxon>Pseudomonadati</taxon>
        <taxon>Myxococcota</taxon>
        <taxon>Polyangia</taxon>
        <taxon>Nannocystales</taxon>
        <taxon>Nannocystaceae</taxon>
        <taxon>Nannocystis</taxon>
    </lineage>
</organism>
<accession>A0ABT5E3N8</accession>
<evidence type="ECO:0000313" key="2">
    <source>
        <dbReference type="Proteomes" id="UP001221686"/>
    </source>
</evidence>
<keyword evidence="2" id="KW-1185">Reference proteome</keyword>
<reference evidence="1 2" key="1">
    <citation type="submission" date="2022-11" db="EMBL/GenBank/DDBJ databases">
        <title>Minimal conservation of predation-associated metabolite biosynthetic gene clusters underscores biosynthetic potential of Myxococcota including descriptions for ten novel species: Archangium lansinium sp. nov., Myxococcus landrumus sp. nov., Nannocystis bai.</title>
        <authorList>
            <person name="Ahearne A."/>
            <person name="Stevens C."/>
            <person name="Dowd S."/>
        </authorList>
    </citation>
    <scope>NUCLEOTIDE SEQUENCE [LARGE SCALE GENOMIC DNA]</scope>
    <source>
        <strain evidence="1 2">BB15-2</strain>
    </source>
</reference>
<evidence type="ECO:0008006" key="3">
    <source>
        <dbReference type="Google" id="ProtNLM"/>
    </source>
</evidence>
<gene>
    <name evidence="1" type="ORF">POL25_26300</name>
</gene>
<proteinExistence type="predicted"/>
<evidence type="ECO:0000313" key="1">
    <source>
        <dbReference type="EMBL" id="MDC0720441.1"/>
    </source>
</evidence>
<dbReference type="EMBL" id="JAQNDL010000003">
    <property type="protein sequence ID" value="MDC0720441.1"/>
    <property type="molecule type" value="Genomic_DNA"/>
</dbReference>